<dbReference type="Proteomes" id="UP000646548">
    <property type="component" value="Unassembled WGS sequence"/>
</dbReference>
<evidence type="ECO:0000256" key="2">
    <source>
        <dbReference type="SAM" id="SignalP"/>
    </source>
</evidence>
<accession>A0A834BTZ5</accession>
<protein>
    <recommendedName>
        <fullName evidence="5">Secreted protein</fullName>
    </recommendedName>
</protein>
<reference evidence="3" key="1">
    <citation type="journal article" name="BMC Genomics">
        <title>Long-read sequencing and de novo genome assembly of marine medaka (Oryzias melastigma).</title>
        <authorList>
            <person name="Liang P."/>
            <person name="Saqib H.S.A."/>
            <person name="Ni X."/>
            <person name="Shen Y."/>
        </authorList>
    </citation>
    <scope>NUCLEOTIDE SEQUENCE</scope>
    <source>
        <strain evidence="3">Bigg-433</strain>
    </source>
</reference>
<proteinExistence type="predicted"/>
<evidence type="ECO:0000313" key="3">
    <source>
        <dbReference type="EMBL" id="KAF6715418.1"/>
    </source>
</evidence>
<evidence type="ECO:0000256" key="1">
    <source>
        <dbReference type="SAM" id="MobiDB-lite"/>
    </source>
</evidence>
<keyword evidence="2" id="KW-0732">Signal</keyword>
<name>A0A834BTZ5_ORYME</name>
<dbReference type="EMBL" id="WKFB01001089">
    <property type="protein sequence ID" value="KAF6715418.1"/>
    <property type="molecule type" value="Genomic_DNA"/>
</dbReference>
<gene>
    <name evidence="3" type="ORF">FQA47_014920</name>
</gene>
<comment type="caution">
    <text evidence="3">The sequence shown here is derived from an EMBL/GenBank/DDBJ whole genome shotgun (WGS) entry which is preliminary data.</text>
</comment>
<feature type="signal peptide" evidence="2">
    <location>
        <begin position="1"/>
        <end position="15"/>
    </location>
</feature>
<feature type="region of interest" description="Disordered" evidence="1">
    <location>
        <begin position="73"/>
        <end position="98"/>
    </location>
</feature>
<dbReference type="AlphaFoldDB" id="A0A834BTZ5"/>
<sequence>MTYLFLFTTTRGTHCMILLLPTSTFSSLQPKSPEARATTAYFSRTNCCGGLPKVRPDDGGSAGSELPVQHLIRSRSQSGGGVSATTDNAPYEGERSCARAERPRASVVLGPGDECVRAPSASGRCFNAERSGTAGATINKQLGGLTEAGEARVLRPTQVNGH</sequence>
<evidence type="ECO:0008006" key="5">
    <source>
        <dbReference type="Google" id="ProtNLM"/>
    </source>
</evidence>
<feature type="chain" id="PRO_5032295451" description="Secreted protein" evidence="2">
    <location>
        <begin position="16"/>
        <end position="162"/>
    </location>
</feature>
<evidence type="ECO:0000313" key="4">
    <source>
        <dbReference type="Proteomes" id="UP000646548"/>
    </source>
</evidence>
<organism evidence="3 4">
    <name type="scientific">Oryzias melastigma</name>
    <name type="common">Marine medaka</name>
    <dbReference type="NCBI Taxonomy" id="30732"/>
    <lineage>
        <taxon>Eukaryota</taxon>
        <taxon>Metazoa</taxon>
        <taxon>Chordata</taxon>
        <taxon>Craniata</taxon>
        <taxon>Vertebrata</taxon>
        <taxon>Euteleostomi</taxon>
        <taxon>Actinopterygii</taxon>
        <taxon>Neopterygii</taxon>
        <taxon>Teleostei</taxon>
        <taxon>Neoteleostei</taxon>
        <taxon>Acanthomorphata</taxon>
        <taxon>Ovalentaria</taxon>
        <taxon>Atherinomorphae</taxon>
        <taxon>Beloniformes</taxon>
        <taxon>Adrianichthyidae</taxon>
        <taxon>Oryziinae</taxon>
        <taxon>Oryzias</taxon>
    </lineage>
</organism>